<dbReference type="Proteomes" id="UP000220106">
    <property type="component" value="Unassembled WGS sequence"/>
</dbReference>
<organism evidence="1 2">
    <name type="scientific">Peribacillus butanolivorans</name>
    <dbReference type="NCBI Taxonomy" id="421767"/>
    <lineage>
        <taxon>Bacteria</taxon>
        <taxon>Bacillati</taxon>
        <taxon>Bacillota</taxon>
        <taxon>Bacilli</taxon>
        <taxon>Bacillales</taxon>
        <taxon>Bacillaceae</taxon>
        <taxon>Peribacillus</taxon>
    </lineage>
</organism>
<sequence>MKNSILYKKVLTNVLLSYIARLMNIRYELIIFHPAVYFFVKGRRFPLNIDWMLVPLPRSLVFF</sequence>
<dbReference type="AlphaFoldDB" id="A0AAX0RZU6"/>
<evidence type="ECO:0000313" key="1">
    <source>
        <dbReference type="EMBL" id="PEJ31248.1"/>
    </source>
</evidence>
<gene>
    <name evidence="1" type="ORF">CN689_18370</name>
</gene>
<reference evidence="1 2" key="1">
    <citation type="submission" date="2017-09" db="EMBL/GenBank/DDBJ databases">
        <title>Large-scale bioinformatics analysis of Bacillus genomes uncovers conserved roles of natural products in bacterial physiology.</title>
        <authorList>
            <consortium name="Agbiome Team Llc"/>
            <person name="Bleich R.M."/>
            <person name="Kirk G.J."/>
            <person name="Santa Maria K.C."/>
            <person name="Allen S.E."/>
            <person name="Farag S."/>
            <person name="Shank E.A."/>
            <person name="Bowers A."/>
        </authorList>
    </citation>
    <scope>NUCLEOTIDE SEQUENCE [LARGE SCALE GENOMIC DNA]</scope>
    <source>
        <strain evidence="1 2">AFS003229</strain>
    </source>
</reference>
<dbReference type="EMBL" id="NUEQ01000032">
    <property type="protein sequence ID" value="PEJ31248.1"/>
    <property type="molecule type" value="Genomic_DNA"/>
</dbReference>
<protein>
    <submittedName>
        <fullName evidence="1">Uncharacterized protein</fullName>
    </submittedName>
</protein>
<evidence type="ECO:0000313" key="2">
    <source>
        <dbReference type="Proteomes" id="UP000220106"/>
    </source>
</evidence>
<comment type="caution">
    <text evidence="1">The sequence shown here is derived from an EMBL/GenBank/DDBJ whole genome shotgun (WGS) entry which is preliminary data.</text>
</comment>
<proteinExistence type="predicted"/>
<name>A0AAX0RZU6_9BACI</name>
<accession>A0AAX0RZU6</accession>